<dbReference type="RefSeq" id="WP_087261200.1">
    <property type="nucleotide sequence ID" value="NZ_CAZZQE010000001.1"/>
</dbReference>
<dbReference type="EMBL" id="CP021427">
    <property type="protein sequence ID" value="ART97466.1"/>
    <property type="molecule type" value="Genomic_DNA"/>
</dbReference>
<protein>
    <recommendedName>
        <fullName evidence="4">Single-stranded DNA-binding protein</fullName>
    </recommendedName>
</protein>
<proteinExistence type="predicted"/>
<name>A0AB33C5Y6_LACGS</name>
<dbReference type="AlphaFoldDB" id="A0AB33C5Y6"/>
<evidence type="ECO:0000313" key="2">
    <source>
        <dbReference type="EMBL" id="ART97466.1"/>
    </source>
</evidence>
<reference evidence="2 3" key="1">
    <citation type="submission" date="2017-05" db="EMBL/GenBank/DDBJ databases">
        <authorList>
            <person name="Oh N.-S."/>
        </authorList>
    </citation>
    <scope>NUCLEOTIDE SEQUENCE [LARGE SCALE GENOMIC DNA]</scope>
    <source>
        <strain evidence="2 3">4M13</strain>
    </source>
</reference>
<feature type="region of interest" description="Disordered" evidence="1">
    <location>
        <begin position="142"/>
        <end position="199"/>
    </location>
</feature>
<feature type="compositionally biased region" description="Basic and acidic residues" evidence="1">
    <location>
        <begin position="144"/>
        <end position="160"/>
    </location>
</feature>
<feature type="compositionally biased region" description="Basic and acidic residues" evidence="1">
    <location>
        <begin position="172"/>
        <end position="181"/>
    </location>
</feature>
<evidence type="ECO:0008006" key="4">
    <source>
        <dbReference type="Google" id="ProtNLM"/>
    </source>
</evidence>
<sequence length="199" mass="22008">MSLLDIANELDKSGFDPTKGKEAGSRTELPSGDYLVSFDNITHNANGSRDFLMLSFKVMNGKYTDQRENIFPSLALKTATGKAMPDFVISRSISQIKIVGAMCNIVVPNSVFAHDNETEAYEDIVPVLRPGIGTLMNLHISETPNKKDPDHPYRNYEFAKADQPSMPQATDDPFKDSKTGVEIDDNDLPFDVSDMKNEG</sequence>
<accession>A0AB33C5Y6</accession>
<gene>
    <name evidence="2" type="ORF">CCE30_00375</name>
</gene>
<evidence type="ECO:0000256" key="1">
    <source>
        <dbReference type="SAM" id="MobiDB-lite"/>
    </source>
</evidence>
<evidence type="ECO:0000313" key="3">
    <source>
        <dbReference type="Proteomes" id="UP000195798"/>
    </source>
</evidence>
<organism evidence="2 3">
    <name type="scientific">Lactobacillus gasseri</name>
    <dbReference type="NCBI Taxonomy" id="1596"/>
    <lineage>
        <taxon>Bacteria</taxon>
        <taxon>Bacillati</taxon>
        <taxon>Bacillota</taxon>
        <taxon>Bacilli</taxon>
        <taxon>Lactobacillales</taxon>
        <taxon>Lactobacillaceae</taxon>
        <taxon>Lactobacillus</taxon>
    </lineage>
</organism>
<dbReference type="Proteomes" id="UP000195798">
    <property type="component" value="Chromosome"/>
</dbReference>